<evidence type="ECO:0000313" key="2">
    <source>
        <dbReference type="Proteomes" id="UP000095751"/>
    </source>
</evidence>
<dbReference type="AlphaFoldDB" id="A0A1E7EP22"/>
<accession>A0A1E7EP22</accession>
<gene>
    <name evidence="1" type="ORF">FRACYDRAFT_250731</name>
</gene>
<name>A0A1E7EP22_9STRA</name>
<dbReference type="Proteomes" id="UP000095751">
    <property type="component" value="Unassembled WGS sequence"/>
</dbReference>
<proteinExistence type="predicted"/>
<protein>
    <submittedName>
        <fullName evidence="1">Uncharacterized protein</fullName>
    </submittedName>
</protein>
<sequence>MMEWETILRSLKVAEDEDLEEVIGSHKKVTSDALEWETTGVLSPMKRISQADLEDIETELDISSTFISVGGELGDEVREEHAAISEMQGQLTSIVNQVVTLKTHPPKDLYQDLVGVRNLIGTYSEGMGPETIMETLARIGR</sequence>
<dbReference type="EMBL" id="KV784384">
    <property type="protein sequence ID" value="OEU07708.1"/>
    <property type="molecule type" value="Genomic_DNA"/>
</dbReference>
<dbReference type="KEGG" id="fcy:FRACYDRAFT_250731"/>
<keyword evidence="2" id="KW-1185">Reference proteome</keyword>
<organism evidence="1 2">
    <name type="scientific">Fragilariopsis cylindrus CCMP1102</name>
    <dbReference type="NCBI Taxonomy" id="635003"/>
    <lineage>
        <taxon>Eukaryota</taxon>
        <taxon>Sar</taxon>
        <taxon>Stramenopiles</taxon>
        <taxon>Ochrophyta</taxon>
        <taxon>Bacillariophyta</taxon>
        <taxon>Bacillariophyceae</taxon>
        <taxon>Bacillariophycidae</taxon>
        <taxon>Bacillariales</taxon>
        <taxon>Bacillariaceae</taxon>
        <taxon>Fragilariopsis</taxon>
    </lineage>
</organism>
<reference evidence="1 2" key="1">
    <citation type="submission" date="2016-09" db="EMBL/GenBank/DDBJ databases">
        <title>Extensive genetic diversity and differential bi-allelic expression allows diatom success in the polar Southern Ocean.</title>
        <authorList>
            <consortium name="DOE Joint Genome Institute"/>
            <person name="Mock T."/>
            <person name="Otillar R.P."/>
            <person name="Strauss J."/>
            <person name="Dupont C."/>
            <person name="Frickenhaus S."/>
            <person name="Maumus F."/>
            <person name="Mcmullan M."/>
            <person name="Sanges R."/>
            <person name="Schmutz J."/>
            <person name="Toseland A."/>
            <person name="Valas R."/>
            <person name="Veluchamy A."/>
            <person name="Ward B.J."/>
            <person name="Allen A."/>
            <person name="Barry K."/>
            <person name="Falciatore A."/>
            <person name="Ferrante M."/>
            <person name="Fortunato A.E."/>
            <person name="Gloeckner G."/>
            <person name="Gruber A."/>
            <person name="Hipkin R."/>
            <person name="Janech M."/>
            <person name="Kroth P."/>
            <person name="Leese F."/>
            <person name="Lindquist E."/>
            <person name="Lyon B.R."/>
            <person name="Martin J."/>
            <person name="Mayer C."/>
            <person name="Parker M."/>
            <person name="Quesneville H."/>
            <person name="Raymond J."/>
            <person name="Uhlig C."/>
            <person name="Valentin K.U."/>
            <person name="Worden A.Z."/>
            <person name="Armbrust E.V."/>
            <person name="Bowler C."/>
            <person name="Green B."/>
            <person name="Moulton V."/>
            <person name="Van Oosterhout C."/>
            <person name="Grigoriev I."/>
        </authorList>
    </citation>
    <scope>NUCLEOTIDE SEQUENCE [LARGE SCALE GENOMIC DNA]</scope>
    <source>
        <strain evidence="1 2">CCMP1102</strain>
    </source>
</reference>
<evidence type="ECO:0000313" key="1">
    <source>
        <dbReference type="EMBL" id="OEU07708.1"/>
    </source>
</evidence>
<dbReference type="InParanoid" id="A0A1E7EP22"/>